<evidence type="ECO:0000313" key="3">
    <source>
        <dbReference type="Proteomes" id="UP000002357"/>
    </source>
</evidence>
<accession>D5SL74</accession>
<evidence type="ECO:0000259" key="1">
    <source>
        <dbReference type="Pfam" id="PF12680"/>
    </source>
</evidence>
<gene>
    <name evidence="2" type="ORF">SCLAV_p1181</name>
</gene>
<keyword evidence="2" id="KW-0614">Plasmid</keyword>
<geneLocation type="plasmid" evidence="2 3">
    <name>pSCL4</name>
</geneLocation>
<evidence type="ECO:0000313" key="2">
    <source>
        <dbReference type="EMBL" id="EFG04667.2"/>
    </source>
</evidence>
<dbReference type="GeneID" id="93734259"/>
<dbReference type="InterPro" id="IPR032710">
    <property type="entry name" value="NTF2-like_dom_sf"/>
</dbReference>
<feature type="domain" description="SnoaL-like" evidence="1">
    <location>
        <begin position="75"/>
        <end position="168"/>
    </location>
</feature>
<sequence>MSRRRIRSAFVVATAAALLPLGPLDPFEPLGSGAAVAAGPVAAACAPAPAVAPAARPLPANVAAFMEAYCAWGARPEVGTYMALFTGTGTLMDSGLPAPIGKDAIRAQMESLLLHIPDYRFRPRTVHASPDGRVAFVTALNTGTVKVAKDPEGEPVGREFSYITTHRLVLDGARVREGRRFWDQTQLFRPLAPHLPDLFAEIPAVPPAGPRTHDRLTAWNTRDSAALVAGVTGFTRLTGPGLTAPRTGRAQARAYLERFFSGAHGLSLRPGRTVTDGRVTYREWVGGARVGPPGHERRMTYGISERFTHADRGGVTWELSFDTLDMVATPAEIAELRKILFPPRTAP</sequence>
<organism evidence="2 3">
    <name type="scientific">Streptomyces clavuligerus</name>
    <dbReference type="NCBI Taxonomy" id="1901"/>
    <lineage>
        <taxon>Bacteria</taxon>
        <taxon>Bacillati</taxon>
        <taxon>Actinomycetota</taxon>
        <taxon>Actinomycetes</taxon>
        <taxon>Kitasatosporales</taxon>
        <taxon>Streptomycetaceae</taxon>
        <taxon>Streptomyces</taxon>
    </lineage>
</organism>
<protein>
    <recommendedName>
        <fullName evidence="1">SnoaL-like domain-containing protein</fullName>
    </recommendedName>
</protein>
<dbReference type="EMBL" id="CM000914">
    <property type="protein sequence ID" value="EFG04667.2"/>
    <property type="molecule type" value="Genomic_DNA"/>
</dbReference>
<dbReference type="Gene3D" id="3.10.450.50">
    <property type="match status" value="2"/>
</dbReference>
<dbReference type="OrthoDB" id="3635962at2"/>
<dbReference type="Proteomes" id="UP000002357">
    <property type="component" value="Plasmid pSCL4"/>
</dbReference>
<dbReference type="eggNOG" id="ENOG5033VQC">
    <property type="taxonomic scope" value="Bacteria"/>
</dbReference>
<dbReference type="AlphaFoldDB" id="D5SL74"/>
<dbReference type="RefSeq" id="WP_003963515.1">
    <property type="nucleotide sequence ID" value="NZ_CM000914.1"/>
</dbReference>
<dbReference type="KEGG" id="sclf:BB341_29990"/>
<proteinExistence type="predicted"/>
<dbReference type="InterPro" id="IPR037401">
    <property type="entry name" value="SnoaL-like"/>
</dbReference>
<reference evidence="2 3" key="1">
    <citation type="journal article" date="2010" name="Genome Biol. Evol.">
        <title>The sequence of a 1.8-mb bacterial linear plasmid reveals a rich evolutionary reservoir of secondary metabolic pathways.</title>
        <authorList>
            <person name="Medema M.H."/>
            <person name="Trefzer A."/>
            <person name="Kovalchuk A."/>
            <person name="van den Berg M."/>
            <person name="Mueller U."/>
            <person name="Heijne W."/>
            <person name="Wu L."/>
            <person name="Alam M.T."/>
            <person name="Ronning C.M."/>
            <person name="Nierman W.C."/>
            <person name="Bovenberg R.A.L."/>
            <person name="Breitling R."/>
            <person name="Takano E."/>
        </authorList>
    </citation>
    <scope>NUCLEOTIDE SEQUENCE [LARGE SCALE GENOMIC DNA]</scope>
    <source>
        <strain evidence="3">ATCC 27064 / DSM 738 / JCM 4710 / NBRC 13307 / NCIMB 12785 / NRRL 3585 / VKM Ac-602</strain>
        <plasmid evidence="2">pSCL4</plasmid>
    </source>
</reference>
<dbReference type="SUPFAM" id="SSF54427">
    <property type="entry name" value="NTF2-like"/>
    <property type="match status" value="2"/>
</dbReference>
<dbReference type="Pfam" id="PF12680">
    <property type="entry name" value="SnoaL_2"/>
    <property type="match status" value="2"/>
</dbReference>
<keyword evidence="3" id="KW-1185">Reference proteome</keyword>
<name>D5SL74_STRCL</name>
<feature type="domain" description="SnoaL-like" evidence="1">
    <location>
        <begin position="216"/>
        <end position="301"/>
    </location>
</feature>